<protein>
    <submittedName>
        <fullName evidence="2">Ig-like domain-containing protein</fullName>
    </submittedName>
</protein>
<dbReference type="InterPro" id="IPR008964">
    <property type="entry name" value="Invasin/intimin_cell_adhesion"/>
</dbReference>
<evidence type="ECO:0000259" key="1">
    <source>
        <dbReference type="SMART" id="SM00635"/>
    </source>
</evidence>
<dbReference type="SUPFAM" id="SSF49373">
    <property type="entry name" value="Invasin/intimin cell-adhesion fragments"/>
    <property type="match status" value="1"/>
</dbReference>
<sequence length="212" mass="23151">MKAFKSLLMTFLALFIFLVSLGGGGLAEAASRLKSISLDAPDSIRVGKHEEISVEAKYSDKSRKNVEIDSTIVTSDDDGKVRITKTGVLDNRLKMTGTKAGYVTVDVSYTEGSITKTTYKNIKVEPRFTITFHTVMDVGETHQTTPKVYYEINNPEIVTNTVNYSSSNPSVATISRTGYIKAIAPGITTIKATTTDKVFGKTLVESYDLTVE</sequence>
<keyword evidence="3" id="KW-1185">Reference proteome</keyword>
<feature type="domain" description="BIG2" evidence="1">
    <location>
        <begin position="32"/>
        <end position="118"/>
    </location>
</feature>
<comment type="caution">
    <text evidence="2">The sequence shown here is derived from an EMBL/GenBank/DDBJ whole genome shotgun (WGS) entry which is preliminary data.</text>
</comment>
<proteinExistence type="predicted"/>
<dbReference type="RefSeq" id="WP_258417519.1">
    <property type="nucleotide sequence ID" value="NZ_JAPTNG010000008.1"/>
</dbReference>
<evidence type="ECO:0000313" key="2">
    <source>
        <dbReference type="EMBL" id="MCZ0831592.1"/>
    </source>
</evidence>
<dbReference type="Gene3D" id="2.60.40.1080">
    <property type="match status" value="2"/>
</dbReference>
<dbReference type="EMBL" id="JAPTNG010000008">
    <property type="protein sequence ID" value="MCZ0831592.1"/>
    <property type="molecule type" value="Genomic_DNA"/>
</dbReference>
<gene>
    <name evidence="2" type="ORF">O0535_12590</name>
</gene>
<dbReference type="Pfam" id="PF02368">
    <property type="entry name" value="Big_2"/>
    <property type="match status" value="1"/>
</dbReference>
<accession>A0ABT4HXY2</accession>
<organism evidence="2 3">
    <name type="scientific">Brevibacillus halotolerans</name>
    <dbReference type="NCBI Taxonomy" id="1507437"/>
    <lineage>
        <taxon>Bacteria</taxon>
        <taxon>Bacillati</taxon>
        <taxon>Bacillota</taxon>
        <taxon>Bacilli</taxon>
        <taxon>Bacillales</taxon>
        <taxon>Paenibacillaceae</taxon>
        <taxon>Brevibacillus</taxon>
    </lineage>
</organism>
<dbReference type="Proteomes" id="UP001067708">
    <property type="component" value="Unassembled WGS sequence"/>
</dbReference>
<reference evidence="2" key="1">
    <citation type="submission" date="2022-09" db="EMBL/GenBank/DDBJ databases">
        <title>Genome analysis and characterization of larvicidal activity of Brevibacillus strains.</title>
        <authorList>
            <person name="Patrusheva E.V."/>
            <person name="Izotova A.O."/>
            <person name="Toshchakov S.V."/>
            <person name="Sineoky S.P."/>
        </authorList>
    </citation>
    <scope>NUCLEOTIDE SEQUENCE</scope>
    <source>
        <strain evidence="2">VKPM_B-13244</strain>
    </source>
</reference>
<name>A0ABT4HXY2_9BACL</name>
<dbReference type="InterPro" id="IPR003343">
    <property type="entry name" value="Big_2"/>
</dbReference>
<feature type="domain" description="BIG2" evidence="1">
    <location>
        <begin position="124"/>
        <end position="204"/>
    </location>
</feature>
<evidence type="ECO:0000313" key="3">
    <source>
        <dbReference type="Proteomes" id="UP001067708"/>
    </source>
</evidence>
<dbReference type="SMART" id="SM00635">
    <property type="entry name" value="BID_2"/>
    <property type="match status" value="2"/>
</dbReference>